<keyword evidence="1" id="KW-0732">Signal</keyword>
<dbReference type="Proteomes" id="UP001500552">
    <property type="component" value="Unassembled WGS sequence"/>
</dbReference>
<feature type="signal peptide" evidence="1">
    <location>
        <begin position="1"/>
        <end position="18"/>
    </location>
</feature>
<sequence length="173" mass="19668">MFRTKLLAAAFSILVAVAEEFSLFNEESPALTTEQKDNELKETIWKLRAPARTISQIEQPTTETITVSASVYFPVPGQTDSTPFITADGSRINEKNPKKHRWIAVSRDLHSRWGGEISYGDSLQVTGLSHELDGMYIVRDIMNRRIRNRIDILVGEKDKVMGYWDEVQIAKLN</sequence>
<gene>
    <name evidence="2" type="ORF">GCM10023188_33230</name>
</gene>
<reference evidence="3" key="1">
    <citation type="journal article" date="2019" name="Int. J. Syst. Evol. Microbiol.">
        <title>The Global Catalogue of Microorganisms (GCM) 10K type strain sequencing project: providing services to taxonomists for standard genome sequencing and annotation.</title>
        <authorList>
            <consortium name="The Broad Institute Genomics Platform"/>
            <consortium name="The Broad Institute Genome Sequencing Center for Infectious Disease"/>
            <person name="Wu L."/>
            <person name="Ma J."/>
        </authorList>
    </citation>
    <scope>NUCLEOTIDE SEQUENCE [LARGE SCALE GENOMIC DNA]</scope>
    <source>
        <strain evidence="3">JCM 17926</strain>
    </source>
</reference>
<evidence type="ECO:0008006" key="4">
    <source>
        <dbReference type="Google" id="ProtNLM"/>
    </source>
</evidence>
<keyword evidence="3" id="KW-1185">Reference proteome</keyword>
<evidence type="ECO:0000256" key="1">
    <source>
        <dbReference type="SAM" id="SignalP"/>
    </source>
</evidence>
<dbReference type="PROSITE" id="PS00430">
    <property type="entry name" value="TONB_DEPENDENT_REC_1"/>
    <property type="match status" value="1"/>
</dbReference>
<dbReference type="CDD" id="cd22784">
    <property type="entry name" value="DPBB_MltA_YuiC-like"/>
    <property type="match status" value="1"/>
</dbReference>
<evidence type="ECO:0000313" key="2">
    <source>
        <dbReference type="EMBL" id="GAA4438181.1"/>
    </source>
</evidence>
<organism evidence="2 3">
    <name type="scientific">Pontibacter saemangeumensis</name>
    <dbReference type="NCBI Taxonomy" id="1084525"/>
    <lineage>
        <taxon>Bacteria</taxon>
        <taxon>Pseudomonadati</taxon>
        <taxon>Bacteroidota</taxon>
        <taxon>Cytophagia</taxon>
        <taxon>Cytophagales</taxon>
        <taxon>Hymenobacteraceae</taxon>
        <taxon>Pontibacter</taxon>
    </lineage>
</organism>
<proteinExistence type="predicted"/>
<feature type="chain" id="PRO_5045399111" description="3D (Asp-Asp-Asp) domain-containing protein" evidence="1">
    <location>
        <begin position="19"/>
        <end position="173"/>
    </location>
</feature>
<dbReference type="InterPro" id="IPR010916">
    <property type="entry name" value="TonB_box_CS"/>
</dbReference>
<dbReference type="EMBL" id="BAABHC010000016">
    <property type="protein sequence ID" value="GAA4438181.1"/>
    <property type="molecule type" value="Genomic_DNA"/>
</dbReference>
<accession>A0ABP8LXJ7</accession>
<name>A0ABP8LXJ7_9BACT</name>
<comment type="caution">
    <text evidence="2">The sequence shown here is derived from an EMBL/GenBank/DDBJ whole genome shotgun (WGS) entry which is preliminary data.</text>
</comment>
<evidence type="ECO:0000313" key="3">
    <source>
        <dbReference type="Proteomes" id="UP001500552"/>
    </source>
</evidence>
<protein>
    <recommendedName>
        <fullName evidence="4">3D (Asp-Asp-Asp) domain-containing protein</fullName>
    </recommendedName>
</protein>